<dbReference type="GO" id="GO:0005634">
    <property type="term" value="C:nucleus"/>
    <property type="evidence" value="ECO:0007669"/>
    <property type="project" value="UniProtKB-SubCell"/>
</dbReference>
<keyword evidence="5" id="KW-0175">Coiled coil</keyword>
<evidence type="ECO:0000256" key="6">
    <source>
        <dbReference type="SAM" id="MobiDB-lite"/>
    </source>
</evidence>
<protein>
    <recommendedName>
        <fullName evidence="7">BZIP domain-containing protein</fullName>
    </recommendedName>
</protein>
<comment type="subcellular location">
    <subcellularLocation>
        <location evidence="1">Nucleus</location>
    </subcellularLocation>
</comment>
<proteinExistence type="predicted"/>
<feature type="compositionally biased region" description="Low complexity" evidence="6">
    <location>
        <begin position="100"/>
        <end position="109"/>
    </location>
</feature>
<evidence type="ECO:0000256" key="4">
    <source>
        <dbReference type="ARBA" id="ARBA00023242"/>
    </source>
</evidence>
<evidence type="ECO:0000256" key="1">
    <source>
        <dbReference type="ARBA" id="ARBA00004123"/>
    </source>
</evidence>
<dbReference type="GO" id="GO:0003700">
    <property type="term" value="F:DNA-binding transcription factor activity"/>
    <property type="evidence" value="ECO:0007669"/>
    <property type="project" value="InterPro"/>
</dbReference>
<dbReference type="OrthoDB" id="295274at2759"/>
<dbReference type="CDD" id="cd14687">
    <property type="entry name" value="bZIP_ATF2"/>
    <property type="match status" value="1"/>
</dbReference>
<dbReference type="Proteomes" id="UP000799424">
    <property type="component" value="Unassembled WGS sequence"/>
</dbReference>
<dbReference type="InterPro" id="IPR004827">
    <property type="entry name" value="bZIP"/>
</dbReference>
<feature type="region of interest" description="Disordered" evidence="6">
    <location>
        <begin position="70"/>
        <end position="150"/>
    </location>
</feature>
<dbReference type="SUPFAM" id="SSF57959">
    <property type="entry name" value="Leucine zipper domain"/>
    <property type="match status" value="1"/>
</dbReference>
<feature type="domain" description="BZIP" evidence="7">
    <location>
        <begin position="157"/>
        <end position="212"/>
    </location>
</feature>
<evidence type="ECO:0000313" key="8">
    <source>
        <dbReference type="EMBL" id="KAF2821020.1"/>
    </source>
</evidence>
<dbReference type="InterPro" id="IPR046347">
    <property type="entry name" value="bZIP_sf"/>
</dbReference>
<dbReference type="AlphaFoldDB" id="A0A6A6ZJ14"/>
<dbReference type="Pfam" id="PF07716">
    <property type="entry name" value="bZIP_2"/>
    <property type="match status" value="1"/>
</dbReference>
<evidence type="ECO:0000256" key="2">
    <source>
        <dbReference type="ARBA" id="ARBA00023015"/>
    </source>
</evidence>
<keyword evidence="2" id="KW-0805">Transcription regulation</keyword>
<dbReference type="EMBL" id="MU006238">
    <property type="protein sequence ID" value="KAF2821020.1"/>
    <property type="molecule type" value="Genomic_DNA"/>
</dbReference>
<keyword evidence="4" id="KW-0539">Nucleus</keyword>
<dbReference type="SMART" id="SM00338">
    <property type="entry name" value="BRLZ"/>
    <property type="match status" value="1"/>
</dbReference>
<sequence length="264" mass="29252">MPHLHGSPGAPRTASKNYMHFQAPSTTTSVDSQTAYVNTTSASHYRSMAYAVPSTFTAANAMRQPCSTTLSPLQTHFDPSHTSTNQHSSTVSDNLRAPLSTPVSSSTSSDQVPYGRPDTGVRTRTDSHSQIPKKSSGGRRRNSESVEVGSARDIYLEKNRRAASKCRNKQKRQQEDLVEEVREKERRNKLLKGEVEMLRGGLHELMEIVGQHANCPDSRLTLYVQREADRLAVAISQKHFYSHSSMAPGDYVFQSLEAIPLPNP</sequence>
<dbReference type="PANTHER" id="PTHR19304">
    <property type="entry name" value="CYCLIC-AMP RESPONSE ELEMENT BINDING PROTEIN"/>
    <property type="match status" value="1"/>
</dbReference>
<dbReference type="Gene3D" id="1.20.5.170">
    <property type="match status" value="1"/>
</dbReference>
<reference evidence="8" key="1">
    <citation type="journal article" date="2020" name="Stud. Mycol.">
        <title>101 Dothideomycetes genomes: a test case for predicting lifestyles and emergence of pathogens.</title>
        <authorList>
            <person name="Haridas S."/>
            <person name="Albert R."/>
            <person name="Binder M."/>
            <person name="Bloem J."/>
            <person name="Labutti K."/>
            <person name="Salamov A."/>
            <person name="Andreopoulos B."/>
            <person name="Baker S."/>
            <person name="Barry K."/>
            <person name="Bills G."/>
            <person name="Bluhm B."/>
            <person name="Cannon C."/>
            <person name="Castanera R."/>
            <person name="Culley D."/>
            <person name="Daum C."/>
            <person name="Ezra D."/>
            <person name="Gonzalez J."/>
            <person name="Henrissat B."/>
            <person name="Kuo A."/>
            <person name="Liang C."/>
            <person name="Lipzen A."/>
            <person name="Lutzoni F."/>
            <person name="Magnuson J."/>
            <person name="Mondo S."/>
            <person name="Nolan M."/>
            <person name="Ohm R."/>
            <person name="Pangilinan J."/>
            <person name="Park H.-J."/>
            <person name="Ramirez L."/>
            <person name="Alfaro M."/>
            <person name="Sun H."/>
            <person name="Tritt A."/>
            <person name="Yoshinaga Y."/>
            <person name="Zwiers L.-H."/>
            <person name="Turgeon B."/>
            <person name="Goodwin S."/>
            <person name="Spatafora J."/>
            <person name="Crous P."/>
            <person name="Grigoriev I."/>
        </authorList>
    </citation>
    <scope>NUCLEOTIDE SEQUENCE</scope>
    <source>
        <strain evidence="8">CBS 113818</strain>
    </source>
</reference>
<evidence type="ECO:0000313" key="9">
    <source>
        <dbReference type="Proteomes" id="UP000799424"/>
    </source>
</evidence>
<name>A0A6A6ZJ14_9PLEO</name>
<gene>
    <name evidence="8" type="ORF">CC86DRAFT_373929</name>
</gene>
<evidence type="ECO:0000259" key="7">
    <source>
        <dbReference type="PROSITE" id="PS50217"/>
    </source>
</evidence>
<feature type="coiled-coil region" evidence="5">
    <location>
        <begin position="167"/>
        <end position="194"/>
    </location>
</feature>
<keyword evidence="3" id="KW-0804">Transcription</keyword>
<accession>A0A6A6ZJ14</accession>
<organism evidence="8 9">
    <name type="scientific">Ophiobolus disseminans</name>
    <dbReference type="NCBI Taxonomy" id="1469910"/>
    <lineage>
        <taxon>Eukaryota</taxon>
        <taxon>Fungi</taxon>
        <taxon>Dikarya</taxon>
        <taxon>Ascomycota</taxon>
        <taxon>Pezizomycotina</taxon>
        <taxon>Dothideomycetes</taxon>
        <taxon>Pleosporomycetidae</taxon>
        <taxon>Pleosporales</taxon>
        <taxon>Pleosporineae</taxon>
        <taxon>Phaeosphaeriaceae</taxon>
        <taxon>Ophiobolus</taxon>
    </lineage>
</organism>
<feature type="compositionally biased region" description="Polar residues" evidence="6">
    <location>
        <begin position="80"/>
        <end position="93"/>
    </location>
</feature>
<dbReference type="PROSITE" id="PS50217">
    <property type="entry name" value="BZIP"/>
    <property type="match status" value="1"/>
</dbReference>
<evidence type="ECO:0000256" key="3">
    <source>
        <dbReference type="ARBA" id="ARBA00023163"/>
    </source>
</evidence>
<evidence type="ECO:0000256" key="5">
    <source>
        <dbReference type="SAM" id="Coils"/>
    </source>
</evidence>
<dbReference type="InterPro" id="IPR051027">
    <property type="entry name" value="bZIP_transcription_factors"/>
</dbReference>
<keyword evidence="9" id="KW-1185">Reference proteome</keyword>